<organism evidence="2 3">
    <name type="scientific">Olivibacter ginsenosidimutans</name>
    <dbReference type="NCBI Taxonomy" id="1176537"/>
    <lineage>
        <taxon>Bacteria</taxon>
        <taxon>Pseudomonadati</taxon>
        <taxon>Bacteroidota</taxon>
        <taxon>Sphingobacteriia</taxon>
        <taxon>Sphingobacteriales</taxon>
        <taxon>Sphingobacteriaceae</taxon>
        <taxon>Olivibacter</taxon>
    </lineage>
</organism>
<reference evidence="3" key="1">
    <citation type="journal article" date="2019" name="Int. J. Syst. Evol. Microbiol.">
        <title>The Global Catalogue of Microorganisms (GCM) 10K type strain sequencing project: providing services to taxonomists for standard genome sequencing and annotation.</title>
        <authorList>
            <consortium name="The Broad Institute Genomics Platform"/>
            <consortium name="The Broad Institute Genome Sequencing Center for Infectious Disease"/>
            <person name="Wu L."/>
            <person name="Ma J."/>
        </authorList>
    </citation>
    <scope>NUCLEOTIDE SEQUENCE [LARGE SCALE GENOMIC DNA]</scope>
    <source>
        <strain evidence="3">JCM 18200</strain>
    </source>
</reference>
<dbReference type="InterPro" id="IPR036291">
    <property type="entry name" value="NAD(P)-bd_dom_sf"/>
</dbReference>
<name>A0ABP9AZU3_9SPHI</name>
<dbReference type="PRINTS" id="PR00080">
    <property type="entry name" value="SDRFAMILY"/>
</dbReference>
<dbReference type="InterPro" id="IPR002347">
    <property type="entry name" value="SDR_fam"/>
</dbReference>
<evidence type="ECO:0000313" key="2">
    <source>
        <dbReference type="EMBL" id="GAA4788606.1"/>
    </source>
</evidence>
<proteinExistence type="inferred from homology"/>
<dbReference type="NCBIfam" id="NF005559">
    <property type="entry name" value="PRK07231.1"/>
    <property type="match status" value="1"/>
</dbReference>
<gene>
    <name evidence="2" type="ORF">GCM10023231_16050</name>
</gene>
<protein>
    <submittedName>
        <fullName evidence="2">SDR family oxidoreductase</fullName>
    </submittedName>
</protein>
<dbReference type="SUPFAM" id="SSF51735">
    <property type="entry name" value="NAD(P)-binding Rossmann-fold domains"/>
    <property type="match status" value="1"/>
</dbReference>
<dbReference type="PRINTS" id="PR00081">
    <property type="entry name" value="GDHRDH"/>
</dbReference>
<dbReference type="Pfam" id="PF13561">
    <property type="entry name" value="adh_short_C2"/>
    <property type="match status" value="1"/>
</dbReference>
<dbReference type="InterPro" id="IPR020904">
    <property type="entry name" value="Sc_DH/Rdtase_CS"/>
</dbReference>
<dbReference type="EMBL" id="BAABIQ010000008">
    <property type="protein sequence ID" value="GAA4788606.1"/>
    <property type="molecule type" value="Genomic_DNA"/>
</dbReference>
<accession>A0ABP9AZU3</accession>
<comment type="similarity">
    <text evidence="1">Belongs to the short-chain dehydrogenases/reductases (SDR) family.</text>
</comment>
<dbReference type="PANTHER" id="PTHR42760:SF132">
    <property type="entry name" value="SHORT-CHAIN DEHYDROGENASE_REDUCTASE FAMILY PROTEIN"/>
    <property type="match status" value="1"/>
</dbReference>
<comment type="caution">
    <text evidence="2">The sequence shown here is derived from an EMBL/GenBank/DDBJ whole genome shotgun (WGS) entry which is preliminary data.</text>
</comment>
<evidence type="ECO:0000256" key="1">
    <source>
        <dbReference type="ARBA" id="ARBA00006484"/>
    </source>
</evidence>
<evidence type="ECO:0000313" key="3">
    <source>
        <dbReference type="Proteomes" id="UP001501411"/>
    </source>
</evidence>
<sequence length="258" mass="27619">MDKLKNKVALITGSDSGIGKAIAEAFAAEGAHIIVTYHSDEESAKKVVAKLKSFGVKVAVYALDVGDEESVQEVFEKASKQLGKIDILVSNAGVNGSNVPVIDMDTKVFDRCLKTNLYGTFFCCREFLRLRAGNYSGVKIIIVSSIHEEVCTAGNADYNASKGALKNFSKSLALELAPKGVCVNNIAPGMILTRMNQEAVENKEVRQEKEEHIPMKRAGKPEELGPLAVYLASSESDYVTGSTLTIDGALSINLGQGA</sequence>
<dbReference type="Gene3D" id="3.40.50.720">
    <property type="entry name" value="NAD(P)-binding Rossmann-like Domain"/>
    <property type="match status" value="1"/>
</dbReference>
<keyword evidence="3" id="KW-1185">Reference proteome</keyword>
<dbReference type="Proteomes" id="UP001501411">
    <property type="component" value="Unassembled WGS sequence"/>
</dbReference>
<dbReference type="RefSeq" id="WP_345231234.1">
    <property type="nucleotide sequence ID" value="NZ_BAABIQ010000008.1"/>
</dbReference>
<dbReference type="PANTHER" id="PTHR42760">
    <property type="entry name" value="SHORT-CHAIN DEHYDROGENASES/REDUCTASES FAMILY MEMBER"/>
    <property type="match status" value="1"/>
</dbReference>
<dbReference type="PROSITE" id="PS00061">
    <property type="entry name" value="ADH_SHORT"/>
    <property type="match status" value="1"/>
</dbReference>